<evidence type="ECO:0000313" key="3">
    <source>
        <dbReference type="EMBL" id="PIN12168.1"/>
    </source>
</evidence>
<comment type="caution">
    <text evidence="3">The sequence shown here is derived from an EMBL/GenBank/DDBJ whole genome shotgun (WGS) entry which is preliminary data.</text>
</comment>
<proteinExistence type="predicted"/>
<dbReference type="PANTHER" id="PTHR36729">
    <property type="entry name" value="EXPRESSED PROTEIN"/>
    <property type="match status" value="1"/>
</dbReference>
<accession>A0A2G9H3R9</accession>
<dbReference type="GO" id="GO:0009507">
    <property type="term" value="C:chloroplast"/>
    <property type="evidence" value="ECO:0007669"/>
    <property type="project" value="TreeGrafter"/>
</dbReference>
<dbReference type="AlphaFoldDB" id="A0A2G9H3R9"/>
<feature type="domain" description="DUF7734" evidence="2">
    <location>
        <begin position="80"/>
        <end position="167"/>
    </location>
</feature>
<gene>
    <name evidence="3" type="ORF">CDL12_15227</name>
</gene>
<keyword evidence="4" id="KW-1185">Reference proteome</keyword>
<reference evidence="4" key="1">
    <citation type="journal article" date="2018" name="Gigascience">
        <title>Genome assembly of the Pink Ipe (Handroanthus impetiginosus, Bignoniaceae), a highly valued, ecologically keystone Neotropical timber forest tree.</title>
        <authorList>
            <person name="Silva-Junior O.B."/>
            <person name="Grattapaglia D."/>
            <person name="Novaes E."/>
            <person name="Collevatti R.G."/>
        </authorList>
    </citation>
    <scope>NUCLEOTIDE SEQUENCE [LARGE SCALE GENOMIC DNA]</scope>
    <source>
        <strain evidence="4">cv. UFG-1</strain>
    </source>
</reference>
<evidence type="ECO:0000256" key="1">
    <source>
        <dbReference type="SAM" id="SignalP"/>
    </source>
</evidence>
<dbReference type="Pfam" id="PF24869">
    <property type="entry name" value="DUF7734"/>
    <property type="match status" value="1"/>
</dbReference>
<evidence type="ECO:0000313" key="4">
    <source>
        <dbReference type="Proteomes" id="UP000231279"/>
    </source>
</evidence>
<feature type="signal peptide" evidence="1">
    <location>
        <begin position="1"/>
        <end position="25"/>
    </location>
</feature>
<evidence type="ECO:0000259" key="2">
    <source>
        <dbReference type="Pfam" id="PF24869"/>
    </source>
</evidence>
<protein>
    <recommendedName>
        <fullName evidence="2">DUF7734 domain-containing protein</fullName>
    </recommendedName>
</protein>
<name>A0A2G9H3R9_9LAMI</name>
<feature type="chain" id="PRO_5013681535" description="DUF7734 domain-containing protein" evidence="1">
    <location>
        <begin position="26"/>
        <end position="171"/>
    </location>
</feature>
<dbReference type="InterPro" id="IPR056636">
    <property type="entry name" value="DUF7734"/>
</dbReference>
<dbReference type="STRING" id="429701.A0A2G9H3R9"/>
<dbReference type="OrthoDB" id="2018366at2759"/>
<sequence>MLKHIGNWTSNSLLIFHLPTPFACSSTLHTAAVPVSTCSGTQKTKIRRAFGLPRHARRRVTYDDEDEDEDEEFGYNKEIAFLESYTQLMKDEVLLVQAMVGEEQVEVVIFKGFSSCLSYRTSSDPSRSVLPARAVIKSIDRVKGPFDPSDIQYIEKGLTFDELKSRLRQQN</sequence>
<keyword evidence="1" id="KW-0732">Signal</keyword>
<dbReference type="EMBL" id="NKXS01002773">
    <property type="protein sequence ID" value="PIN12168.1"/>
    <property type="molecule type" value="Genomic_DNA"/>
</dbReference>
<dbReference type="PANTHER" id="PTHR36729:SF2">
    <property type="entry name" value="EXPRESSED PROTEIN"/>
    <property type="match status" value="1"/>
</dbReference>
<dbReference type="Proteomes" id="UP000231279">
    <property type="component" value="Unassembled WGS sequence"/>
</dbReference>
<organism evidence="3 4">
    <name type="scientific">Handroanthus impetiginosus</name>
    <dbReference type="NCBI Taxonomy" id="429701"/>
    <lineage>
        <taxon>Eukaryota</taxon>
        <taxon>Viridiplantae</taxon>
        <taxon>Streptophyta</taxon>
        <taxon>Embryophyta</taxon>
        <taxon>Tracheophyta</taxon>
        <taxon>Spermatophyta</taxon>
        <taxon>Magnoliopsida</taxon>
        <taxon>eudicotyledons</taxon>
        <taxon>Gunneridae</taxon>
        <taxon>Pentapetalae</taxon>
        <taxon>asterids</taxon>
        <taxon>lamiids</taxon>
        <taxon>Lamiales</taxon>
        <taxon>Bignoniaceae</taxon>
        <taxon>Crescentiina</taxon>
        <taxon>Tabebuia alliance</taxon>
        <taxon>Handroanthus</taxon>
    </lineage>
</organism>